<protein>
    <submittedName>
        <fullName evidence="2">Uncharacterized protein</fullName>
    </submittedName>
</protein>
<feature type="region of interest" description="Disordered" evidence="1">
    <location>
        <begin position="1"/>
        <end position="74"/>
    </location>
</feature>
<dbReference type="Proteomes" id="UP000604825">
    <property type="component" value="Unassembled WGS sequence"/>
</dbReference>
<sequence>MAALVEARDGGAGGTESYDADAGYFREGSPAARLHPKQLLLPTPTRGISTTPQKVLEGSEEEADASHQEAAHGV</sequence>
<comment type="caution">
    <text evidence="2">The sequence shown here is derived from an EMBL/GenBank/DDBJ whole genome shotgun (WGS) entry which is preliminary data.</text>
</comment>
<evidence type="ECO:0000256" key="1">
    <source>
        <dbReference type="SAM" id="MobiDB-lite"/>
    </source>
</evidence>
<proteinExistence type="predicted"/>
<reference evidence="2" key="1">
    <citation type="submission" date="2020-10" db="EMBL/GenBank/DDBJ databases">
        <authorList>
            <person name="Han B."/>
            <person name="Lu T."/>
            <person name="Zhao Q."/>
            <person name="Huang X."/>
            <person name="Zhao Y."/>
        </authorList>
    </citation>
    <scope>NUCLEOTIDE SEQUENCE</scope>
</reference>
<keyword evidence="3" id="KW-1185">Reference proteome</keyword>
<accession>A0A811NWD3</accession>
<dbReference type="AlphaFoldDB" id="A0A811NWD3"/>
<gene>
    <name evidence="2" type="ORF">NCGR_LOCUS19875</name>
</gene>
<evidence type="ECO:0000313" key="2">
    <source>
        <dbReference type="EMBL" id="CAD6229267.1"/>
    </source>
</evidence>
<organism evidence="2 3">
    <name type="scientific">Miscanthus lutarioriparius</name>
    <dbReference type="NCBI Taxonomy" id="422564"/>
    <lineage>
        <taxon>Eukaryota</taxon>
        <taxon>Viridiplantae</taxon>
        <taxon>Streptophyta</taxon>
        <taxon>Embryophyta</taxon>
        <taxon>Tracheophyta</taxon>
        <taxon>Spermatophyta</taxon>
        <taxon>Magnoliopsida</taxon>
        <taxon>Liliopsida</taxon>
        <taxon>Poales</taxon>
        <taxon>Poaceae</taxon>
        <taxon>PACMAD clade</taxon>
        <taxon>Panicoideae</taxon>
        <taxon>Andropogonodae</taxon>
        <taxon>Andropogoneae</taxon>
        <taxon>Saccharinae</taxon>
        <taxon>Miscanthus</taxon>
    </lineage>
</organism>
<name>A0A811NWD3_9POAL</name>
<dbReference type="EMBL" id="CAJGYO010000005">
    <property type="protein sequence ID" value="CAD6229267.1"/>
    <property type="molecule type" value="Genomic_DNA"/>
</dbReference>
<evidence type="ECO:0000313" key="3">
    <source>
        <dbReference type="Proteomes" id="UP000604825"/>
    </source>
</evidence>
<feature type="compositionally biased region" description="Basic and acidic residues" evidence="1">
    <location>
        <begin position="64"/>
        <end position="74"/>
    </location>
</feature>